<organism evidence="3 4">
    <name type="scientific">Microcella frigidaquae</name>
    <dbReference type="NCBI Taxonomy" id="424758"/>
    <lineage>
        <taxon>Bacteria</taxon>
        <taxon>Bacillati</taxon>
        <taxon>Actinomycetota</taxon>
        <taxon>Actinomycetes</taxon>
        <taxon>Micrococcales</taxon>
        <taxon>Microbacteriaceae</taxon>
        <taxon>Microcella</taxon>
    </lineage>
</organism>
<keyword evidence="2" id="KW-0812">Transmembrane</keyword>
<accession>A0A840XND3</accession>
<feature type="compositionally biased region" description="Basic and acidic residues" evidence="1">
    <location>
        <begin position="1"/>
        <end position="10"/>
    </location>
</feature>
<evidence type="ECO:0000313" key="4">
    <source>
        <dbReference type="Proteomes" id="UP000552883"/>
    </source>
</evidence>
<feature type="region of interest" description="Disordered" evidence="1">
    <location>
        <begin position="1"/>
        <end position="85"/>
    </location>
</feature>
<evidence type="ECO:0008006" key="5">
    <source>
        <dbReference type="Google" id="ProtNLM"/>
    </source>
</evidence>
<keyword evidence="4" id="KW-1185">Reference proteome</keyword>
<dbReference type="AlphaFoldDB" id="A0A840XND3"/>
<protein>
    <recommendedName>
        <fullName evidence="5">Septum formation-related domain-containing protein</fullName>
    </recommendedName>
</protein>
<dbReference type="OrthoDB" id="5112895at2"/>
<name>A0A840XND3_9MICO</name>
<evidence type="ECO:0000313" key="3">
    <source>
        <dbReference type="EMBL" id="MBB5618118.1"/>
    </source>
</evidence>
<keyword evidence="2" id="KW-1133">Transmembrane helix</keyword>
<feature type="compositionally biased region" description="Gly residues" evidence="1">
    <location>
        <begin position="139"/>
        <end position="155"/>
    </location>
</feature>
<dbReference type="Proteomes" id="UP000552883">
    <property type="component" value="Unassembled WGS sequence"/>
</dbReference>
<feature type="region of interest" description="Disordered" evidence="1">
    <location>
        <begin position="118"/>
        <end position="160"/>
    </location>
</feature>
<sequence>MTDERDREPGQEPDDATGSFDADAWFRAQFGGAPEPAVPPPTAAPVPPGPVPPGPVPPALVEPVAPPLAPPAAVIEPEPTQPAEVVPPAAVLGDATTELLREPETGASLDELFGESSFQEYDDTLIPAPPRSERRARRGSGGDGGDGGDGNGDGGEPAARAPLGRTQKVLLWVAGGLAAVLALVAVFVVGTRIPLLLGPAPGAEPIASASPTPTASVDAGRVGPVPPGDYRWDELGGGECLEPFIDAWQDTVTVVDCATPHGGQLVLRAELPLAEGALTAGPYPGEPLLASQALQLCSSAGVLDLAAAGEFRDIVLQAAFPVSPEEWDAGERDYFCFVSRSSGEPLTVSLVGSGPAPTALPTAPPAG</sequence>
<feature type="transmembrane region" description="Helical" evidence="2">
    <location>
        <begin position="169"/>
        <end position="189"/>
    </location>
</feature>
<gene>
    <name evidence="3" type="ORF">BJ959_001614</name>
</gene>
<evidence type="ECO:0000256" key="1">
    <source>
        <dbReference type="SAM" id="MobiDB-lite"/>
    </source>
</evidence>
<dbReference type="RefSeq" id="WP_153982123.1">
    <property type="nucleotide sequence ID" value="NZ_BAAANZ010000004.1"/>
</dbReference>
<feature type="compositionally biased region" description="Pro residues" evidence="1">
    <location>
        <begin position="36"/>
        <end position="70"/>
    </location>
</feature>
<keyword evidence="2" id="KW-0472">Membrane</keyword>
<dbReference type="EMBL" id="JACHBS010000001">
    <property type="protein sequence ID" value="MBB5618118.1"/>
    <property type="molecule type" value="Genomic_DNA"/>
</dbReference>
<comment type="caution">
    <text evidence="3">The sequence shown here is derived from an EMBL/GenBank/DDBJ whole genome shotgun (WGS) entry which is preliminary data.</text>
</comment>
<proteinExistence type="predicted"/>
<reference evidence="3 4" key="1">
    <citation type="submission" date="2020-08" db="EMBL/GenBank/DDBJ databases">
        <title>Sequencing the genomes of 1000 actinobacteria strains.</title>
        <authorList>
            <person name="Klenk H.-P."/>
        </authorList>
    </citation>
    <scope>NUCLEOTIDE SEQUENCE [LARGE SCALE GENOMIC DNA]</scope>
    <source>
        <strain evidence="3 4">DSM 23889</strain>
    </source>
</reference>
<evidence type="ECO:0000256" key="2">
    <source>
        <dbReference type="SAM" id="Phobius"/>
    </source>
</evidence>